<gene>
    <name evidence="2" type="ORF">NADFUDRAFT_81408</name>
</gene>
<feature type="region of interest" description="Disordered" evidence="1">
    <location>
        <begin position="222"/>
        <end position="276"/>
    </location>
</feature>
<keyword evidence="3" id="KW-1185">Reference proteome</keyword>
<reference evidence="2 3" key="1">
    <citation type="journal article" date="2016" name="Proc. Natl. Acad. Sci. U.S.A.">
        <title>Comparative genomics of biotechnologically important yeasts.</title>
        <authorList>
            <person name="Riley R."/>
            <person name="Haridas S."/>
            <person name="Wolfe K.H."/>
            <person name="Lopes M.R."/>
            <person name="Hittinger C.T."/>
            <person name="Goeker M."/>
            <person name="Salamov A.A."/>
            <person name="Wisecaver J.H."/>
            <person name="Long T.M."/>
            <person name="Calvey C.H."/>
            <person name="Aerts A.L."/>
            <person name="Barry K.W."/>
            <person name="Choi C."/>
            <person name="Clum A."/>
            <person name="Coughlan A.Y."/>
            <person name="Deshpande S."/>
            <person name="Douglass A.P."/>
            <person name="Hanson S.J."/>
            <person name="Klenk H.-P."/>
            <person name="LaButti K.M."/>
            <person name="Lapidus A."/>
            <person name="Lindquist E.A."/>
            <person name="Lipzen A.M."/>
            <person name="Meier-Kolthoff J.P."/>
            <person name="Ohm R.A."/>
            <person name="Otillar R.P."/>
            <person name="Pangilinan J.L."/>
            <person name="Peng Y."/>
            <person name="Rokas A."/>
            <person name="Rosa C.A."/>
            <person name="Scheuner C."/>
            <person name="Sibirny A.A."/>
            <person name="Slot J.C."/>
            <person name="Stielow J.B."/>
            <person name="Sun H."/>
            <person name="Kurtzman C.P."/>
            <person name="Blackwell M."/>
            <person name="Grigoriev I.V."/>
            <person name="Jeffries T.W."/>
        </authorList>
    </citation>
    <scope>NUCLEOTIDE SEQUENCE [LARGE SCALE GENOMIC DNA]</scope>
    <source>
        <strain evidence="2 3">DSM 6958</strain>
    </source>
</reference>
<evidence type="ECO:0000256" key="1">
    <source>
        <dbReference type="SAM" id="MobiDB-lite"/>
    </source>
</evidence>
<name>A0A1E3PSX7_9ASCO</name>
<evidence type="ECO:0000313" key="2">
    <source>
        <dbReference type="EMBL" id="ODQ68440.1"/>
    </source>
</evidence>
<proteinExistence type="predicted"/>
<feature type="region of interest" description="Disordered" evidence="1">
    <location>
        <begin position="186"/>
        <end position="207"/>
    </location>
</feature>
<evidence type="ECO:0000313" key="3">
    <source>
        <dbReference type="Proteomes" id="UP000095009"/>
    </source>
</evidence>
<dbReference type="EMBL" id="KV454406">
    <property type="protein sequence ID" value="ODQ68440.1"/>
    <property type="molecule type" value="Genomic_DNA"/>
</dbReference>
<dbReference type="Proteomes" id="UP000095009">
    <property type="component" value="Unassembled WGS sequence"/>
</dbReference>
<organism evidence="2 3">
    <name type="scientific">Nadsonia fulvescens var. elongata DSM 6958</name>
    <dbReference type="NCBI Taxonomy" id="857566"/>
    <lineage>
        <taxon>Eukaryota</taxon>
        <taxon>Fungi</taxon>
        <taxon>Dikarya</taxon>
        <taxon>Ascomycota</taxon>
        <taxon>Saccharomycotina</taxon>
        <taxon>Dipodascomycetes</taxon>
        <taxon>Dipodascales</taxon>
        <taxon>Dipodascales incertae sedis</taxon>
        <taxon>Nadsonia</taxon>
    </lineage>
</organism>
<sequence>MPSTVWIWNADQQHSMLNKGSTSGDGVNDETTSRNQHYGILYHNGPVAVLDHSDRVHSLIWRDNYLLDNIDPAIASKTNLDALLIFMPQCGSVSIWSPHGIPMKLGFCTSNISDSFSTLVAPLRGVSWMRSTIDIYQLAIYDSRSLAFAAVSSGLEAHLTRECSGSLLNKNISSFVANNPKLKSSNFPAVTSDKRTRNAPPLNPLTQKKNLVTPRLPARQDITWSKPPSLIPRPTPLKANIPDDSGENNNQTYDEEYETSEIRRKRHGTSTASMVDAHDNDPVAKYLIRQVQQQAWMQGNDSINSE</sequence>
<feature type="non-terminal residue" evidence="2">
    <location>
        <position position="306"/>
    </location>
</feature>
<dbReference type="AlphaFoldDB" id="A0A1E3PSX7"/>
<accession>A0A1E3PSX7</accession>
<protein>
    <submittedName>
        <fullName evidence="2">Uncharacterized protein</fullName>
    </submittedName>
</protein>